<evidence type="ECO:0000313" key="3">
    <source>
        <dbReference type="Proteomes" id="UP000466864"/>
    </source>
</evidence>
<dbReference type="PANTHER" id="PTHR47619:SF1">
    <property type="entry name" value="EXODEOXYRIBONUCLEASE WALJ"/>
    <property type="match status" value="1"/>
</dbReference>
<accession>A0A7X2TM90</accession>
<gene>
    <name evidence="2" type="ORF">FYJ60_01400</name>
</gene>
<organism evidence="2 3">
    <name type="scientific">Bilifractor porci</name>
    <dbReference type="NCBI Taxonomy" id="2606636"/>
    <lineage>
        <taxon>Bacteria</taxon>
        <taxon>Bacillati</taxon>
        <taxon>Bacillota</taxon>
        <taxon>Clostridia</taxon>
        <taxon>Lachnospirales</taxon>
        <taxon>Lachnospiraceae</taxon>
        <taxon>Bilifractor</taxon>
    </lineage>
</organism>
<dbReference type="InterPro" id="IPR052533">
    <property type="entry name" value="WalJ/YycJ-like"/>
</dbReference>
<comment type="caution">
    <text evidence="2">The sequence shown here is derived from an EMBL/GenBank/DDBJ whole genome shotgun (WGS) entry which is preliminary data.</text>
</comment>
<keyword evidence="3" id="KW-1185">Reference proteome</keyword>
<protein>
    <submittedName>
        <fullName evidence="2">MBL fold metallo-hydrolase</fullName>
    </submittedName>
</protein>
<dbReference type="RefSeq" id="WP_154456803.1">
    <property type="nucleotide sequence ID" value="NZ_VUMV01000001.1"/>
</dbReference>
<evidence type="ECO:0000313" key="2">
    <source>
        <dbReference type="EMBL" id="MST80994.1"/>
    </source>
</evidence>
<dbReference type="InterPro" id="IPR001279">
    <property type="entry name" value="Metallo-B-lactamas"/>
</dbReference>
<dbReference type="Gene3D" id="3.60.15.10">
    <property type="entry name" value="Ribonuclease Z/Hydroxyacylglutathione hydrolase-like"/>
    <property type="match status" value="1"/>
</dbReference>
<dbReference type="InterPro" id="IPR036866">
    <property type="entry name" value="RibonucZ/Hydroxyglut_hydro"/>
</dbReference>
<reference evidence="2 3" key="1">
    <citation type="submission" date="2019-08" db="EMBL/GenBank/DDBJ databases">
        <title>In-depth cultivation of the pig gut microbiome towards novel bacterial diversity and tailored functional studies.</title>
        <authorList>
            <person name="Wylensek D."/>
            <person name="Hitch T.C.A."/>
            <person name="Clavel T."/>
        </authorList>
    </citation>
    <scope>NUCLEOTIDE SEQUENCE [LARGE SCALE GENOMIC DNA]</scope>
    <source>
        <strain evidence="2 3">Oil+RF-744-WCA-WT-13</strain>
    </source>
</reference>
<sequence>MKLCSLASGSSGNCIFAGSEETSLLFDAGISGKRVEQGLNSFDYTGKDIQAVFVTHEHADHISGLGVLARRLGVPIYATEGTIRAIKNTSQVGKIPDSLFHPVYADRTVQIGDMEIEPFSISHDAAEPVGYRITNGSHSAAIATDMGTYTDYTVRHLQFCDTLLLEANHDIRMLEMGRYPYPLKVRIMSDKGHLSNEASGRLLCQVLHDNLKYIVLGHLSAENNYPALAYETVCSEVTAGDNPYRADDFPISVAGRSSVGELLEF</sequence>
<dbReference type="EMBL" id="VUMV01000001">
    <property type="protein sequence ID" value="MST80994.1"/>
    <property type="molecule type" value="Genomic_DNA"/>
</dbReference>
<dbReference type="Pfam" id="PF12706">
    <property type="entry name" value="Lactamase_B_2"/>
    <property type="match status" value="1"/>
</dbReference>
<evidence type="ECO:0000259" key="1">
    <source>
        <dbReference type="SMART" id="SM00849"/>
    </source>
</evidence>
<dbReference type="PANTHER" id="PTHR47619">
    <property type="entry name" value="METALLO-HYDROLASE YYCJ-RELATED"/>
    <property type="match status" value="1"/>
</dbReference>
<feature type="domain" description="Metallo-beta-lactamase" evidence="1">
    <location>
        <begin position="11"/>
        <end position="184"/>
    </location>
</feature>
<dbReference type="SMART" id="SM00849">
    <property type="entry name" value="Lactamase_B"/>
    <property type="match status" value="1"/>
</dbReference>
<name>A0A7X2TM90_9FIRM</name>
<dbReference type="AlphaFoldDB" id="A0A7X2TM90"/>
<keyword evidence="2" id="KW-0378">Hydrolase</keyword>
<dbReference type="GO" id="GO:0016787">
    <property type="term" value="F:hydrolase activity"/>
    <property type="evidence" value="ECO:0007669"/>
    <property type="project" value="UniProtKB-KW"/>
</dbReference>
<proteinExistence type="predicted"/>
<dbReference type="SUPFAM" id="SSF56281">
    <property type="entry name" value="Metallo-hydrolase/oxidoreductase"/>
    <property type="match status" value="1"/>
</dbReference>
<dbReference type="Proteomes" id="UP000466864">
    <property type="component" value="Unassembled WGS sequence"/>
</dbReference>